<accession>A0ABW5KHZ9</accession>
<evidence type="ECO:0000313" key="2">
    <source>
        <dbReference type="EMBL" id="MFD2547920.1"/>
    </source>
</evidence>
<protein>
    <recommendedName>
        <fullName evidence="4">DUF3575 domain-containing protein</fullName>
    </recommendedName>
</protein>
<dbReference type="RefSeq" id="WP_380903137.1">
    <property type="nucleotide sequence ID" value="NZ_JBHUEG010000007.1"/>
</dbReference>
<evidence type="ECO:0000256" key="1">
    <source>
        <dbReference type="SAM" id="SignalP"/>
    </source>
</evidence>
<sequence>MKKTKWLLLVLGIVLISFEQASAQLSSQHAVGGRFGSATGFTYRYTMAEDRAIEGILSLQSNSKSRRFRLVGLYEFHKPLAENFTWFYGFGGSVGSFRYKALETRTSNPDGSVTITKTDPKSELALSIDGIIGVEYAIPTTPLSVSLDVKPYFDFLQESTIKIIDPLGLTIRYKF</sequence>
<proteinExistence type="predicted"/>
<gene>
    <name evidence="2" type="ORF">ACFSR5_09725</name>
</gene>
<organism evidence="2 3">
    <name type="scientific">Sphingobacterium suaedae</name>
    <dbReference type="NCBI Taxonomy" id="1686402"/>
    <lineage>
        <taxon>Bacteria</taxon>
        <taxon>Pseudomonadati</taxon>
        <taxon>Bacteroidota</taxon>
        <taxon>Sphingobacteriia</taxon>
        <taxon>Sphingobacteriales</taxon>
        <taxon>Sphingobacteriaceae</taxon>
        <taxon>Sphingobacterium</taxon>
    </lineage>
</organism>
<reference evidence="3" key="1">
    <citation type="journal article" date="2019" name="Int. J. Syst. Evol. Microbiol.">
        <title>The Global Catalogue of Microorganisms (GCM) 10K type strain sequencing project: providing services to taxonomists for standard genome sequencing and annotation.</title>
        <authorList>
            <consortium name="The Broad Institute Genomics Platform"/>
            <consortium name="The Broad Institute Genome Sequencing Center for Infectious Disease"/>
            <person name="Wu L."/>
            <person name="Ma J."/>
        </authorList>
    </citation>
    <scope>NUCLEOTIDE SEQUENCE [LARGE SCALE GENOMIC DNA]</scope>
    <source>
        <strain evidence="3">KCTC 42662</strain>
    </source>
</reference>
<dbReference type="EMBL" id="JBHULR010000003">
    <property type="protein sequence ID" value="MFD2547920.1"/>
    <property type="molecule type" value="Genomic_DNA"/>
</dbReference>
<name>A0ABW5KHZ9_9SPHI</name>
<evidence type="ECO:0000313" key="3">
    <source>
        <dbReference type="Proteomes" id="UP001597545"/>
    </source>
</evidence>
<evidence type="ECO:0008006" key="4">
    <source>
        <dbReference type="Google" id="ProtNLM"/>
    </source>
</evidence>
<feature type="chain" id="PRO_5046440837" description="DUF3575 domain-containing protein" evidence="1">
    <location>
        <begin position="24"/>
        <end position="175"/>
    </location>
</feature>
<dbReference type="Proteomes" id="UP001597545">
    <property type="component" value="Unassembled WGS sequence"/>
</dbReference>
<comment type="caution">
    <text evidence="2">The sequence shown here is derived from an EMBL/GenBank/DDBJ whole genome shotgun (WGS) entry which is preliminary data.</text>
</comment>
<feature type="signal peptide" evidence="1">
    <location>
        <begin position="1"/>
        <end position="23"/>
    </location>
</feature>
<keyword evidence="3" id="KW-1185">Reference proteome</keyword>
<keyword evidence="1" id="KW-0732">Signal</keyword>